<dbReference type="GO" id="GO:0009678">
    <property type="term" value="F:diphosphate hydrolysis-driven proton transmembrane transporter activity"/>
    <property type="evidence" value="ECO:0007669"/>
    <property type="project" value="UniProtKB-UniRule"/>
</dbReference>
<evidence type="ECO:0000256" key="2">
    <source>
        <dbReference type="ARBA" id="ARBA00022448"/>
    </source>
</evidence>
<dbReference type="GO" id="GO:0004427">
    <property type="term" value="F:inorganic diphosphate phosphatase activity"/>
    <property type="evidence" value="ECO:0007669"/>
    <property type="project" value="UniProtKB-UniRule"/>
</dbReference>
<feature type="transmembrane region" description="Helical" evidence="9">
    <location>
        <begin position="100"/>
        <end position="123"/>
    </location>
</feature>
<feature type="signal peptide" evidence="10">
    <location>
        <begin position="1"/>
        <end position="25"/>
    </location>
</feature>
<comment type="subcellular location">
    <subcellularLocation>
        <location evidence="9">Cell membrane</location>
        <topology evidence="9">Multi-pass membrane protein</topology>
    </subcellularLocation>
    <subcellularLocation>
        <location evidence="1">Endomembrane system</location>
        <topology evidence="1">Multi-pass membrane protein</topology>
    </subcellularLocation>
</comment>
<evidence type="ECO:0000256" key="8">
    <source>
        <dbReference type="ARBA" id="ARBA00023136"/>
    </source>
</evidence>
<dbReference type="EMBL" id="CP155447">
    <property type="protein sequence ID" value="XBH02488.1"/>
    <property type="molecule type" value="Genomic_DNA"/>
</dbReference>
<keyword evidence="4 9" id="KW-0460">Magnesium</keyword>
<dbReference type="InterPro" id="IPR004131">
    <property type="entry name" value="PPase-energised_H-pump"/>
</dbReference>
<dbReference type="AlphaFoldDB" id="A0AAU7CBL0"/>
<feature type="transmembrane region" description="Helical" evidence="9">
    <location>
        <begin position="344"/>
        <end position="365"/>
    </location>
</feature>
<dbReference type="HAMAP" id="MF_01129">
    <property type="entry name" value="PPase_energized_pump"/>
    <property type="match status" value="1"/>
</dbReference>
<comment type="caution">
    <text evidence="9">Lacks conserved residue(s) required for the propagation of feature annotation.</text>
</comment>
<evidence type="ECO:0000256" key="4">
    <source>
        <dbReference type="ARBA" id="ARBA00022842"/>
    </source>
</evidence>
<comment type="subunit">
    <text evidence="9">Homodimer.</text>
</comment>
<keyword evidence="9" id="KW-0375">Hydrogen ion transport</keyword>
<keyword evidence="10" id="KW-0732">Signal</keyword>
<comment type="function">
    <text evidence="9">Proton pump that utilizes the energy of pyrophosphate hydrolysis as the driving force for proton movement across the membrane. Generates a proton motive force.</text>
</comment>
<proteinExistence type="inferred from homology"/>
<comment type="catalytic activity">
    <reaction evidence="9">
        <text>diphosphate + H2O + H(+)(in) = 2 phosphate + 2 H(+)(out)</text>
        <dbReference type="Rhea" id="RHEA:13973"/>
        <dbReference type="ChEBI" id="CHEBI:15377"/>
        <dbReference type="ChEBI" id="CHEBI:15378"/>
        <dbReference type="ChEBI" id="CHEBI:33019"/>
        <dbReference type="ChEBI" id="CHEBI:43474"/>
        <dbReference type="EC" id="7.1.3.1"/>
    </reaction>
</comment>
<feature type="chain" id="PRO_5043716882" description="K(+)-insensitive pyrophosphate-energized proton pump" evidence="10">
    <location>
        <begin position="26"/>
        <end position="878"/>
    </location>
</feature>
<evidence type="ECO:0000256" key="10">
    <source>
        <dbReference type="SAM" id="SignalP"/>
    </source>
</evidence>
<dbReference type="Pfam" id="PF03030">
    <property type="entry name" value="H_PPase"/>
    <property type="match status" value="1"/>
</dbReference>
<dbReference type="RefSeq" id="WP_406695230.1">
    <property type="nucleotide sequence ID" value="NZ_CP155447.1"/>
</dbReference>
<dbReference type="PANTHER" id="PTHR31998">
    <property type="entry name" value="K(+)-INSENSITIVE PYROPHOSPHATE-ENERGIZED PROTON PUMP"/>
    <property type="match status" value="1"/>
</dbReference>
<feature type="transmembrane region" description="Helical" evidence="9">
    <location>
        <begin position="304"/>
        <end position="324"/>
    </location>
</feature>
<dbReference type="GO" id="GO:0005886">
    <property type="term" value="C:plasma membrane"/>
    <property type="evidence" value="ECO:0007669"/>
    <property type="project" value="UniProtKB-SubCell"/>
</dbReference>
<evidence type="ECO:0000256" key="5">
    <source>
        <dbReference type="ARBA" id="ARBA00022967"/>
    </source>
</evidence>
<feature type="transmembrane region" description="Helical" evidence="9">
    <location>
        <begin position="738"/>
        <end position="757"/>
    </location>
</feature>
<dbReference type="GO" id="GO:0000287">
    <property type="term" value="F:magnesium ion binding"/>
    <property type="evidence" value="ECO:0007669"/>
    <property type="project" value="UniProtKB-UniRule"/>
</dbReference>
<keyword evidence="5 9" id="KW-1278">Translocase</keyword>
<dbReference type="EC" id="7.1.3.1" evidence="9"/>
<dbReference type="PIRSF" id="PIRSF001265">
    <property type="entry name" value="H+-PPase"/>
    <property type="match status" value="1"/>
</dbReference>
<feature type="transmembrane region" description="Helical" evidence="9">
    <location>
        <begin position="597"/>
        <end position="619"/>
    </location>
</feature>
<accession>A0AAU7CBL0</accession>
<name>A0AAU7CBL0_9BACT</name>
<evidence type="ECO:0000256" key="9">
    <source>
        <dbReference type="HAMAP-Rule" id="MF_01129"/>
    </source>
</evidence>
<dbReference type="GO" id="GO:0012505">
    <property type="term" value="C:endomembrane system"/>
    <property type="evidence" value="ECO:0007669"/>
    <property type="project" value="UniProtKB-SubCell"/>
</dbReference>
<comment type="cofactor">
    <cofactor evidence="9">
        <name>Mg(2+)</name>
        <dbReference type="ChEBI" id="CHEBI:18420"/>
    </cofactor>
</comment>
<feature type="transmembrane region" description="Helical" evidence="9">
    <location>
        <begin position="830"/>
        <end position="848"/>
    </location>
</feature>
<reference evidence="11" key="1">
    <citation type="submission" date="2024-05" db="EMBL/GenBank/DDBJ databases">
        <title>Planctomycetes of the genus Singulisphaera possess chitinolytic capabilities.</title>
        <authorList>
            <person name="Ivanova A."/>
        </authorList>
    </citation>
    <scope>NUCLEOTIDE SEQUENCE</scope>
    <source>
        <strain evidence="11">Ch08T</strain>
    </source>
</reference>
<feature type="transmembrane region" description="Helical" evidence="9">
    <location>
        <begin position="523"/>
        <end position="543"/>
    </location>
</feature>
<feature type="transmembrane region" description="Helical" evidence="9">
    <location>
        <begin position="805"/>
        <end position="824"/>
    </location>
</feature>
<keyword evidence="2 9" id="KW-0813">Transport</keyword>
<evidence type="ECO:0000256" key="3">
    <source>
        <dbReference type="ARBA" id="ARBA00022692"/>
    </source>
</evidence>
<feature type="transmembrane region" description="Helical" evidence="9">
    <location>
        <begin position="646"/>
        <end position="666"/>
    </location>
</feature>
<feature type="site" description="Determinant of potassium independence" evidence="9">
    <location>
        <position position="591"/>
    </location>
</feature>
<feature type="transmembrane region" description="Helical" evidence="9">
    <location>
        <begin position="55"/>
        <end position="79"/>
    </location>
</feature>
<comment type="similarity">
    <text evidence="9">Belongs to the H(+)-translocating pyrophosphatase (TC 3.A.10) family. K(+)-insensitive subfamily.</text>
</comment>
<evidence type="ECO:0000256" key="6">
    <source>
        <dbReference type="ARBA" id="ARBA00022989"/>
    </source>
</evidence>
<gene>
    <name evidence="9" type="primary">hppA</name>
    <name evidence="11" type="ORF">V5E97_29760</name>
</gene>
<keyword evidence="7 9" id="KW-0406">Ion transport</keyword>
<organism evidence="11">
    <name type="scientific">Singulisphaera sp. Ch08</name>
    <dbReference type="NCBI Taxonomy" id="3120278"/>
    <lineage>
        <taxon>Bacteria</taxon>
        <taxon>Pseudomonadati</taxon>
        <taxon>Planctomycetota</taxon>
        <taxon>Planctomycetia</taxon>
        <taxon>Isosphaerales</taxon>
        <taxon>Isosphaeraceae</taxon>
        <taxon>Singulisphaera</taxon>
    </lineage>
</organism>
<feature type="transmembrane region" description="Helical" evidence="9">
    <location>
        <begin position="135"/>
        <end position="157"/>
    </location>
</feature>
<keyword evidence="8 9" id="KW-0472">Membrane</keyword>
<evidence type="ECO:0000256" key="1">
    <source>
        <dbReference type="ARBA" id="ARBA00004127"/>
    </source>
</evidence>
<feature type="transmembrane region" description="Helical" evidence="9">
    <location>
        <begin position="713"/>
        <end position="732"/>
    </location>
</feature>
<evidence type="ECO:0000313" key="11">
    <source>
        <dbReference type="EMBL" id="XBH02488.1"/>
    </source>
</evidence>
<keyword evidence="6 9" id="KW-1133">Transmembrane helix</keyword>
<feature type="transmembrane region" description="Helical" evidence="9">
    <location>
        <begin position="498"/>
        <end position="517"/>
    </location>
</feature>
<evidence type="ECO:0000256" key="7">
    <source>
        <dbReference type="ARBA" id="ARBA00023065"/>
    </source>
</evidence>
<protein>
    <recommendedName>
        <fullName evidence="9">K(+)-insensitive pyrophosphate-energized proton pump</fullName>
        <ecNumber evidence="9">7.1.3.1</ecNumber>
    </recommendedName>
    <alternativeName>
        <fullName evidence="9">Membrane-bound proton-translocating pyrophosphatase</fullName>
    </alternativeName>
    <alternativeName>
        <fullName evidence="9">Pyrophosphate-energized inorganic pyrophosphatase</fullName>
        <shortName evidence="9">H(+)-PPase</shortName>
    </alternativeName>
</protein>
<feature type="transmembrane region" description="Helical" evidence="9">
    <location>
        <begin position="208"/>
        <end position="226"/>
    </location>
</feature>
<sequence>MRRWLGFSIVAIVFAALAAPPSLFAQPPAVPAAGSEFQYFAFQTDPHYDSVERGALWVVLGVAVAGLLYAGMLVGQVLGADQGTEKMRSVAKAIRMGANAYLSQQFRAIILLVFVITGIMWAVSSGEKHVAIGRAAAFFMGAAFSWTVGYVGMSLAVRGNLRVAAAARTSYGAALQLGYRTGTITGMLTDGLGLLGGTLIFMAYGEHAYEVLLGFGFGGTLLALFMRVGGGIYTKAADVGADLVGKVEANIPEDDPRNAATIADNVGDNVGDCAGMAADIFESYEVTIVAAMILGYASFGHKGVIFPLLVRAIGVVGSIISTYTVKAGPQSTSDEALHSVHRGFLLGSVISVVGFFLLGLGYLHFDDKYIKEYPQALGGYLVTSEFQADREKFDETLALDKSKTAEQKAAEFRTFVLNYNKPILSESQPFWSNFGYSGLDMRPAWTCLIGIILAIALNKSTSYYTHTHFEPVKSLAKACTTGHATNIIQGFALGYESTVVAVGVIAVALLLSVLIYAGASPIFIAYGVAMCGIGMLTLTGNTISMDVFGPVADNSNGIGEMGYDRDEMGEENYKRARQILADLDAVGNTTKAETKGIAIGSAVIAAVSLFASFIAVIAVGSESKIGEMTTAQYLAEAGKLSVAQPYVFIGMLIGGSVPFLFSSMLIRAVGRAAFLIVKECRLQFRDPEIWAGTKTPDYGRVVNICTAAAQRELIGPGLLAIMMPILVAIYLGPYALGGYLAGMIVVGQLLAVFMANAGGAWDNAKKLIEDGLYGGKGSEAHKASVTGDTVGDPLKDTAGPALNPLIKVMNMVALLSIGPILHATKSGIGWMLYVLGLLGIAAVAWAVWRSKTESKEFREMEAELGGEKAVTSLESVNS</sequence>
<feature type="transmembrane region" description="Helical" evidence="9">
    <location>
        <begin position="177"/>
        <end position="202"/>
    </location>
</feature>
<keyword evidence="9" id="KW-1003">Cell membrane</keyword>
<keyword evidence="3 9" id="KW-0812">Transmembrane</keyword>